<dbReference type="KEGG" id="tsy:THSYN_05870"/>
<evidence type="ECO:0000313" key="2">
    <source>
        <dbReference type="Proteomes" id="UP000232638"/>
    </source>
</evidence>
<name>A0A2K8U4M6_9GAMM</name>
<proteinExistence type="predicted"/>
<organism evidence="1 2">
    <name type="scientific">Candidatus Thiodictyon syntrophicum</name>
    <dbReference type="NCBI Taxonomy" id="1166950"/>
    <lineage>
        <taxon>Bacteria</taxon>
        <taxon>Pseudomonadati</taxon>
        <taxon>Pseudomonadota</taxon>
        <taxon>Gammaproteobacteria</taxon>
        <taxon>Chromatiales</taxon>
        <taxon>Chromatiaceae</taxon>
        <taxon>Thiodictyon</taxon>
    </lineage>
</organism>
<sequence>MFMARVGEGAQAVRDTWRGVFEQAPDAYPLADRVARNPTDPDLNAELRALLVRVLQEHPELLPAGGLAVQTGDIRAEHGSVAIGAMQGGSIDINNSK</sequence>
<keyword evidence="2" id="KW-1185">Reference proteome</keyword>
<accession>A0A2K8U4M6</accession>
<dbReference type="EMBL" id="CP020370">
    <property type="protein sequence ID" value="AUB80522.1"/>
    <property type="molecule type" value="Genomic_DNA"/>
</dbReference>
<protein>
    <submittedName>
        <fullName evidence="1">Uncharacterized protein</fullName>
    </submittedName>
</protein>
<reference evidence="1 2" key="1">
    <citation type="submission" date="2017-03" db="EMBL/GenBank/DDBJ databases">
        <title>Complete genome sequence of Candidatus 'Thiodictyon syntrophicum' sp. nov. strain Cad16T, a photolithoautotroph purple sulfur bacterium isolated from an alpine meromictic lake.</title>
        <authorList>
            <person name="Luedin S.M."/>
            <person name="Pothier J.F."/>
            <person name="Danza F."/>
            <person name="Storelli N."/>
            <person name="Wittwer M."/>
            <person name="Tonolla M."/>
        </authorList>
    </citation>
    <scope>NUCLEOTIDE SEQUENCE [LARGE SCALE GENOMIC DNA]</scope>
    <source>
        <strain evidence="1 2">Cad16T</strain>
    </source>
</reference>
<gene>
    <name evidence="1" type="ORF">THSYN_05870</name>
</gene>
<evidence type="ECO:0000313" key="1">
    <source>
        <dbReference type="EMBL" id="AUB80522.1"/>
    </source>
</evidence>
<dbReference type="AlphaFoldDB" id="A0A2K8U4M6"/>
<dbReference type="Proteomes" id="UP000232638">
    <property type="component" value="Chromosome"/>
</dbReference>